<dbReference type="Proteomes" id="UP000291072">
    <property type="component" value="Unassembled WGS sequence"/>
</dbReference>
<protein>
    <recommendedName>
        <fullName evidence="4">Peptidase M60 domain-containing protein</fullName>
    </recommendedName>
</protein>
<comment type="caution">
    <text evidence="2">The sequence shown here is derived from an EMBL/GenBank/DDBJ whole genome shotgun (WGS) entry which is preliminary data.</text>
</comment>
<feature type="chain" id="PRO_5020864543" description="Peptidase M60 domain-containing protein" evidence="1">
    <location>
        <begin position="29"/>
        <end position="1062"/>
    </location>
</feature>
<keyword evidence="1" id="KW-0732">Signal</keyword>
<name>A0A4R0XW42_9MOLU</name>
<gene>
    <name evidence="2" type="ORF">C4B25_00270</name>
</gene>
<keyword evidence="3" id="KW-1185">Reference proteome</keyword>
<evidence type="ECO:0008006" key="4">
    <source>
        <dbReference type="Google" id="ProtNLM"/>
    </source>
</evidence>
<dbReference type="AlphaFoldDB" id="A0A4R0XW42"/>
<proteinExistence type="predicted"/>
<accession>A0A4R0XW42</accession>
<dbReference type="RefSeq" id="WP_131613068.1">
    <property type="nucleotide sequence ID" value="NZ_PSZP01000001.1"/>
</dbReference>
<dbReference type="PROSITE" id="PS51257">
    <property type="entry name" value="PROKAR_LIPOPROTEIN"/>
    <property type="match status" value="1"/>
</dbReference>
<evidence type="ECO:0000313" key="2">
    <source>
        <dbReference type="EMBL" id="TCG12115.1"/>
    </source>
</evidence>
<evidence type="ECO:0000313" key="3">
    <source>
        <dbReference type="Proteomes" id="UP000291072"/>
    </source>
</evidence>
<organism evidence="2 3">
    <name type="scientific">Mycoplasma todarodis</name>
    <dbReference type="NCBI Taxonomy" id="1937191"/>
    <lineage>
        <taxon>Bacteria</taxon>
        <taxon>Bacillati</taxon>
        <taxon>Mycoplasmatota</taxon>
        <taxon>Mollicutes</taxon>
        <taxon>Mycoplasmataceae</taxon>
        <taxon>Mycoplasma</taxon>
    </lineage>
</organism>
<reference evidence="2 3" key="1">
    <citation type="submission" date="2018-02" db="EMBL/GenBank/DDBJ databases">
        <title>Mycoplasma marinum and Mycoplasma todarodis sp. nov., moderately halophilic and psychrotolerant mycoplasmas isolated from cephalopods.</title>
        <authorList>
            <person name="Viver T."/>
        </authorList>
    </citation>
    <scope>NUCLEOTIDE SEQUENCE [LARGE SCALE GENOMIC DNA]</scope>
    <source>
        <strain evidence="2 3">5H</strain>
    </source>
</reference>
<sequence length="1062" mass="120063">MKTNKKRRIKSLSVAFISGAIILPTVTACGISNENKKPNNNIGISKPTYASLGIKGYNGKAKITNLPKSPKEGVLINVSKKKDLRNQDKITITYIVDPKYNLTINGSKRLVFEYFVHGLKEKPVIKVNVEKPTYTSLGIMGESGKATLTNPPKETEEYSVLISRTNNIKNKEVIEITYASKDPSTYSINGKDKVTFTYVVKGLFESRKVIDLKISKQTLAINVVGENGKGQFTIPSIPHTEITTTQNDNLSNGQHFTVTVRGKQGYSINGKAEVKFVYEVKGLKNPIIDVVVTRPNIQFQGFDGFGTFILPSIPNMTVKADKTSGLSNFDTVTLTITANKGYTINGKAEEVMQYQVLGLTKKSIPAQKLVPAKKINPVKTVTPNVKEVKAKKQGYNVKDLHKKTIMNGKQKTLVAWFGKDPEESPIVFMFGFKKFDSRFIENVPKNAEPFINETELEEFVGLFLSRVAHGPELPTLGVITFDNEHMISMNTHAGGYITEGGLAYPSKIKDIPIRPKNPSKTLMFINSGLASWDNAINGYKPNFNSVKSKFDSIFSVIQHEYGHVLNHYQTWQKPIFIGRQKKIAPEELIQAGIHNGYRPQRPEGKYISKYLIERLANMLGVDINDPDNSKETVLIDLLKKKREIRNNNGDETFVNKQLALWTMRVMVGDFDNNLPGYLNRNKAFLYKGKVVDPKFYINYHPFGWKKTSPWSGTFQENHEHGEVMIWNDYSSGFDEMLTRMFTNMFSKPKSYKIGATTLSSLLTGWDPYYTYKKNAFNFSRQTDGQTGWFSRTIKANAWLKNGVVNDNEGMTFYPSFSNDAENLIKDGKGFRVPITDTTKRDKMIEFWRDTVMGYGKTISTFVKESNEVVGFKTELKAKQPWTLNLIGGWTKKQHQYLILNPSGTKEGIVKHNSTAYPILDAHGYLAFRGNPEETWDKRTINYDKQKAWYVDFSEKYDGVVDIQRHLSTQKYSFWDDNNKDGVVQKDEITLIPWTDVRSLYPKTGKVFSGGAHQAYWQPRATNHVGMEVIGEAWMGSWSDLETALILKRDADGSVELAEEIKG</sequence>
<evidence type="ECO:0000256" key="1">
    <source>
        <dbReference type="SAM" id="SignalP"/>
    </source>
</evidence>
<feature type="signal peptide" evidence="1">
    <location>
        <begin position="1"/>
        <end position="28"/>
    </location>
</feature>
<dbReference type="EMBL" id="PSZP01000001">
    <property type="protein sequence ID" value="TCG12115.1"/>
    <property type="molecule type" value="Genomic_DNA"/>
</dbReference>